<evidence type="ECO:0000256" key="6">
    <source>
        <dbReference type="ARBA" id="ARBA00093790"/>
    </source>
</evidence>
<evidence type="ECO:0000313" key="7">
    <source>
        <dbReference type="EMBL" id="MFC3847210.1"/>
    </source>
</evidence>
<dbReference type="InterPro" id="IPR019045">
    <property type="entry name" value="Restrct_endonuc_II_HinfI"/>
</dbReference>
<evidence type="ECO:0000256" key="3">
    <source>
        <dbReference type="ARBA" id="ARBA00022759"/>
    </source>
</evidence>
<sequence length="266" mass="31360">MDYVDFQAKLNAEIFAKDICYQLLLDVLQHPERYTGLFRVSNAKTKLIQNLTQSYEIKFGNFLEKVLGDYILEMGYEPLDKQIGTDEEGNPLSADQVFQDTQAIYLIEQKIRDDHDSTKKRGQYANFCKKIQVLQQRFRHKTLKSCMWFSDDALKKNQKYYQEQIAHHSNEQTFICYGRELFSCLFCREDIYEEFIAHLKRHKKERCQDILSIPDFDTSDEAREALLKLQANKPKLIQKLLSNQEPFVELREELFPTGKNLKGLSC</sequence>
<gene>
    <name evidence="7" type="ORF">ACFOPX_01490</name>
</gene>
<reference evidence="8" key="1">
    <citation type="journal article" date="2019" name="Int. J. Syst. Evol. Microbiol.">
        <title>The Global Catalogue of Microorganisms (GCM) 10K type strain sequencing project: providing services to taxonomists for standard genome sequencing and annotation.</title>
        <authorList>
            <consortium name="The Broad Institute Genomics Platform"/>
            <consortium name="The Broad Institute Genome Sequencing Center for Infectious Disease"/>
            <person name="Wu L."/>
            <person name="Ma J."/>
        </authorList>
    </citation>
    <scope>NUCLEOTIDE SEQUENCE [LARGE SCALE GENOMIC DNA]</scope>
    <source>
        <strain evidence="8">CCUG 53816</strain>
    </source>
</reference>
<comment type="caution">
    <text evidence="7">The sequence shown here is derived from an EMBL/GenBank/DDBJ whole genome shotgun (WGS) entry which is preliminary data.</text>
</comment>
<dbReference type="RefSeq" id="WP_104751723.1">
    <property type="nucleotide sequence ID" value="NZ_FZMF01000005.1"/>
</dbReference>
<keyword evidence="4 7" id="KW-0378">Hydrolase</keyword>
<proteinExistence type="predicted"/>
<evidence type="ECO:0000256" key="5">
    <source>
        <dbReference type="ARBA" id="ARBA00093760"/>
    </source>
</evidence>
<dbReference type="NCBIfam" id="NF045832">
    <property type="entry name" value="restrict_HpyAIV"/>
    <property type="match status" value="1"/>
</dbReference>
<dbReference type="GO" id="GO:0009036">
    <property type="term" value="F:type II site-specific deoxyribonuclease activity"/>
    <property type="evidence" value="ECO:0007669"/>
    <property type="project" value="UniProtKB-EC"/>
</dbReference>
<evidence type="ECO:0000256" key="2">
    <source>
        <dbReference type="ARBA" id="ARBA00022747"/>
    </source>
</evidence>
<evidence type="ECO:0000313" key="8">
    <source>
        <dbReference type="Proteomes" id="UP001595783"/>
    </source>
</evidence>
<dbReference type="EMBL" id="JBHRZO010000006">
    <property type="protein sequence ID" value="MFC3847210.1"/>
    <property type="molecule type" value="Genomic_DNA"/>
</dbReference>
<dbReference type="EC" id="3.1.21.4" evidence="6"/>
<keyword evidence="8" id="KW-1185">Reference proteome</keyword>
<name>A0ABV7ZG98_9HELI</name>
<evidence type="ECO:0000256" key="1">
    <source>
        <dbReference type="ARBA" id="ARBA00022722"/>
    </source>
</evidence>
<dbReference type="Proteomes" id="UP001595783">
    <property type="component" value="Unassembled WGS sequence"/>
</dbReference>
<dbReference type="InterPro" id="IPR054784">
    <property type="entry name" value="HpyAIV-type_restriction_enz"/>
</dbReference>
<keyword evidence="1" id="KW-0540">Nuclease</keyword>
<organism evidence="7 8">
    <name type="scientific">Helicobacter baculiformis</name>
    <dbReference type="NCBI Taxonomy" id="427351"/>
    <lineage>
        <taxon>Bacteria</taxon>
        <taxon>Pseudomonadati</taxon>
        <taxon>Campylobacterota</taxon>
        <taxon>Epsilonproteobacteria</taxon>
        <taxon>Campylobacterales</taxon>
        <taxon>Helicobacteraceae</taxon>
        <taxon>Helicobacter</taxon>
    </lineage>
</organism>
<accession>A0ABV7ZG98</accession>
<protein>
    <recommendedName>
        <fullName evidence="6">type II site-specific deoxyribonuclease</fullName>
        <ecNumber evidence="6">3.1.21.4</ecNumber>
    </recommendedName>
</protein>
<evidence type="ECO:0000256" key="4">
    <source>
        <dbReference type="ARBA" id="ARBA00022801"/>
    </source>
</evidence>
<keyword evidence="3" id="KW-0255">Endonuclease</keyword>
<dbReference type="Pfam" id="PF09520">
    <property type="entry name" value="RE_TdeIII"/>
    <property type="match status" value="1"/>
</dbReference>
<comment type="catalytic activity">
    <reaction evidence="5">
        <text>Endonucleolytic cleavage of DNA to give specific double-stranded fragments with terminal 5'-phosphates.</text>
        <dbReference type="EC" id="3.1.21.4"/>
    </reaction>
</comment>
<keyword evidence="2" id="KW-0680">Restriction system</keyword>